<accession>A0AAV4BP85</accession>
<dbReference type="AlphaFoldDB" id="A0AAV4BP85"/>
<keyword evidence="2" id="KW-1185">Reference proteome</keyword>
<evidence type="ECO:0000313" key="2">
    <source>
        <dbReference type="Proteomes" id="UP000735302"/>
    </source>
</evidence>
<reference evidence="1 2" key="1">
    <citation type="journal article" date="2021" name="Elife">
        <title>Chloroplast acquisition without the gene transfer in kleptoplastic sea slugs, Plakobranchus ocellatus.</title>
        <authorList>
            <person name="Maeda T."/>
            <person name="Takahashi S."/>
            <person name="Yoshida T."/>
            <person name="Shimamura S."/>
            <person name="Takaki Y."/>
            <person name="Nagai Y."/>
            <person name="Toyoda A."/>
            <person name="Suzuki Y."/>
            <person name="Arimoto A."/>
            <person name="Ishii H."/>
            <person name="Satoh N."/>
            <person name="Nishiyama T."/>
            <person name="Hasebe M."/>
            <person name="Maruyama T."/>
            <person name="Minagawa J."/>
            <person name="Obokata J."/>
            <person name="Shigenobu S."/>
        </authorList>
    </citation>
    <scope>NUCLEOTIDE SEQUENCE [LARGE SCALE GENOMIC DNA]</scope>
</reference>
<proteinExistence type="predicted"/>
<comment type="caution">
    <text evidence="1">The sequence shown here is derived from an EMBL/GenBank/DDBJ whole genome shotgun (WGS) entry which is preliminary data.</text>
</comment>
<dbReference type="EMBL" id="BLXT01005203">
    <property type="protein sequence ID" value="GFO20806.1"/>
    <property type="molecule type" value="Genomic_DNA"/>
</dbReference>
<evidence type="ECO:0000313" key="1">
    <source>
        <dbReference type="EMBL" id="GFO20806.1"/>
    </source>
</evidence>
<dbReference type="Proteomes" id="UP000735302">
    <property type="component" value="Unassembled WGS sequence"/>
</dbReference>
<sequence length="101" mass="10993">MNSAFHKSSVNDQKHVQLLCILGCPINKLLMEALMVCHEQRPSGQATATVSESTRVTQLPKGSVGGRVDSEFVLRFEGTLLSRIRAPPPASWSNMTEGLKA</sequence>
<gene>
    <name evidence="1" type="ORF">PoB_004731100</name>
</gene>
<name>A0AAV4BP85_9GAST</name>
<organism evidence="1 2">
    <name type="scientific">Plakobranchus ocellatus</name>
    <dbReference type="NCBI Taxonomy" id="259542"/>
    <lineage>
        <taxon>Eukaryota</taxon>
        <taxon>Metazoa</taxon>
        <taxon>Spiralia</taxon>
        <taxon>Lophotrochozoa</taxon>
        <taxon>Mollusca</taxon>
        <taxon>Gastropoda</taxon>
        <taxon>Heterobranchia</taxon>
        <taxon>Euthyneura</taxon>
        <taxon>Panpulmonata</taxon>
        <taxon>Sacoglossa</taxon>
        <taxon>Placobranchoidea</taxon>
        <taxon>Plakobranchidae</taxon>
        <taxon>Plakobranchus</taxon>
    </lineage>
</organism>
<protein>
    <submittedName>
        <fullName evidence="1">Uncharacterized protein</fullName>
    </submittedName>
</protein>